<dbReference type="SUPFAM" id="SSF53213">
    <property type="entry name" value="LigB-like"/>
    <property type="match status" value="1"/>
</dbReference>
<evidence type="ECO:0000313" key="3">
    <source>
        <dbReference type="Proteomes" id="UP001252243"/>
    </source>
</evidence>
<dbReference type="Gene3D" id="3.40.830.10">
    <property type="entry name" value="LigB-like"/>
    <property type="match status" value="1"/>
</dbReference>
<comment type="caution">
    <text evidence="2">The sequence shown here is derived from an EMBL/GenBank/DDBJ whole genome shotgun (WGS) entry which is preliminary data.</text>
</comment>
<accession>A0ABU1UDT3</accession>
<organism evidence="2 3">
    <name type="scientific">Arthrobacter ginsengisoli</name>
    <dbReference type="NCBI Taxonomy" id="1356565"/>
    <lineage>
        <taxon>Bacteria</taxon>
        <taxon>Bacillati</taxon>
        <taxon>Actinomycetota</taxon>
        <taxon>Actinomycetes</taxon>
        <taxon>Micrococcales</taxon>
        <taxon>Micrococcaceae</taxon>
        <taxon>Arthrobacter</taxon>
    </lineage>
</organism>
<dbReference type="EMBL" id="JAVDVQ010000010">
    <property type="protein sequence ID" value="MDR7083275.1"/>
    <property type="molecule type" value="Genomic_DNA"/>
</dbReference>
<gene>
    <name evidence="2" type="ORF">J2X01_002569</name>
</gene>
<keyword evidence="3" id="KW-1185">Reference proteome</keyword>
<dbReference type="InterPro" id="IPR004183">
    <property type="entry name" value="Xdiol_dOase_suB"/>
</dbReference>
<dbReference type="NCBIfam" id="NF009901">
    <property type="entry name" value="PRK13364.1"/>
    <property type="match status" value="1"/>
</dbReference>
<dbReference type="RefSeq" id="WP_310057716.1">
    <property type="nucleotide sequence ID" value="NZ_JAVDVQ010000010.1"/>
</dbReference>
<dbReference type="Pfam" id="PF02900">
    <property type="entry name" value="LigB"/>
    <property type="match status" value="1"/>
</dbReference>
<protein>
    <submittedName>
        <fullName evidence="2">Protocatechuate 4,5-dioxygenase beta chain</fullName>
        <ecNumber evidence="2">1.13.11.8</ecNumber>
    </submittedName>
</protein>
<dbReference type="EC" id="1.13.11.8" evidence="2"/>
<name>A0ABU1UDT3_9MICC</name>
<sequence length="282" mass="30453">MAEIVAGIGISHVPALTPFLVTQEQLTPEERGSGVQAFFDAGEWLREQNPDVAVLIYNDHGAEMSLALVPTFLVGAAEEYPPADEGNGIDSSIPEFPGDPDLSWHIIDNVVPAGFDLAVGQKMAVDHGLWTPMRALFGGHREQWPVKVVPVVVNVVQQPTPTARRCFELGQAIGQALRSYPEDTRIAVIGTGGMSHQLQGPRAGYINEEFDRSFLSRIVEAPEELADLTNAEYVHLAGSEGAELVMWLVMRGIMNSDVDEVLSGYHVPVSSTGAGVVAMTNR</sequence>
<evidence type="ECO:0000259" key="1">
    <source>
        <dbReference type="Pfam" id="PF02900"/>
    </source>
</evidence>
<feature type="domain" description="Extradiol ring-cleavage dioxygenase class III enzyme subunit B" evidence="1">
    <location>
        <begin position="8"/>
        <end position="265"/>
    </location>
</feature>
<proteinExistence type="predicted"/>
<dbReference type="GO" id="GO:0018579">
    <property type="term" value="F:protocatechuate 4,5-dioxygenase activity"/>
    <property type="evidence" value="ECO:0007669"/>
    <property type="project" value="UniProtKB-EC"/>
</dbReference>
<dbReference type="Proteomes" id="UP001252243">
    <property type="component" value="Unassembled WGS sequence"/>
</dbReference>
<reference evidence="2 3" key="1">
    <citation type="submission" date="2023-07" db="EMBL/GenBank/DDBJ databases">
        <title>Sorghum-associated microbial communities from plants grown in Nebraska, USA.</title>
        <authorList>
            <person name="Schachtman D."/>
        </authorList>
    </citation>
    <scope>NUCLEOTIDE SEQUENCE [LARGE SCALE GENOMIC DNA]</scope>
    <source>
        <strain evidence="2 3">BE167</strain>
    </source>
</reference>
<evidence type="ECO:0000313" key="2">
    <source>
        <dbReference type="EMBL" id="MDR7083275.1"/>
    </source>
</evidence>
<keyword evidence="2" id="KW-0560">Oxidoreductase</keyword>